<evidence type="ECO:0000313" key="2">
    <source>
        <dbReference type="EnsemblMetazoa" id="XP_030837554"/>
    </source>
</evidence>
<feature type="region of interest" description="Disordered" evidence="1">
    <location>
        <begin position="258"/>
        <end position="545"/>
    </location>
</feature>
<dbReference type="OMA" id="HNYKGNN"/>
<accession>A0A7M7NJX8</accession>
<dbReference type="EnsemblMetazoa" id="XM_030981694">
    <property type="protein sequence ID" value="XP_030837554"/>
    <property type="gene ID" value="LOC755633"/>
</dbReference>
<feature type="compositionally biased region" description="Low complexity" evidence="1">
    <location>
        <begin position="409"/>
        <end position="426"/>
    </location>
</feature>
<feature type="compositionally biased region" description="Polar residues" evidence="1">
    <location>
        <begin position="369"/>
        <end position="382"/>
    </location>
</feature>
<feature type="compositionally biased region" description="Low complexity" evidence="1">
    <location>
        <begin position="288"/>
        <end position="303"/>
    </location>
</feature>
<dbReference type="RefSeq" id="XP_030837554.1">
    <property type="nucleotide sequence ID" value="XM_030981694.1"/>
</dbReference>
<dbReference type="AlphaFoldDB" id="A0A7M7NJX8"/>
<sequence length="664" mass="73146">MDGIRRKGKILMGSSDLSLVIFEQKSLHETQSKVLPNQNKVSTALLKWSYTESNANIPNLYSCWSDLDLAIQTLAQESIDHSVEYRKVFKDINLEGKKLNEIQKEKESSAKKVSGIKRQIESAKKSKKGADKVKLSNYEAELILAQSKDTEMGKVLITKTKEHEDHKANLLQESSLTYCDKSLEILDKLRQVIVAKREVASMMTPKPVYNGDQIKGDGISTVEKVFQTLDMQLPAREPALDRRRCFGLGMRSSVLHSASESIPVAQSPKQSKSLPRGAPPTIPGNSPSLRSGHTGTLGGHSSSAVYQGAEELGLSDDSDDDHDYQVPNEEYFGQKKKHDISMDSQEEEYLAPEFAIESPTSPRVPPRQESMQSSQSFDSGPGTSEIPGDYMVVVQDDSEDQPRIPLGLGTSRGSTDSSNSSSSTGPGRPGPIKLPRVLPSSNSVDLVEGEDFCWRDRKSPGLVQKSQELPAKKEKEAVPTEKETALMKRKPQPLPKPAVEVKPKPKPKPRPSPNMSPGMKDKPMPLPRSGSTEQEPHNEDSGGLYEIMSAADAQKIQMSKNGLPTIPSTYDPEEGTNQCGDYYSEVYERDEEGSDSDGDYCVADFHHLKMDDSTAGDQGGQQTTAEKEHKLRAAVNNNRISSEVKDTFTDDEEDDEAIYCNVPS</sequence>
<dbReference type="InParanoid" id="A0A7M7NJX8"/>
<dbReference type="Gene3D" id="1.20.1270.60">
    <property type="entry name" value="Arfaptin homology (AH) domain/BAR domain"/>
    <property type="match status" value="1"/>
</dbReference>
<organism evidence="2 3">
    <name type="scientific">Strongylocentrotus purpuratus</name>
    <name type="common">Purple sea urchin</name>
    <dbReference type="NCBI Taxonomy" id="7668"/>
    <lineage>
        <taxon>Eukaryota</taxon>
        <taxon>Metazoa</taxon>
        <taxon>Echinodermata</taxon>
        <taxon>Eleutherozoa</taxon>
        <taxon>Echinozoa</taxon>
        <taxon>Echinoidea</taxon>
        <taxon>Euechinoidea</taxon>
        <taxon>Echinacea</taxon>
        <taxon>Camarodonta</taxon>
        <taxon>Echinidea</taxon>
        <taxon>Strongylocentrotidae</taxon>
        <taxon>Strongylocentrotus</taxon>
    </lineage>
</organism>
<feature type="compositionally biased region" description="Basic and acidic residues" evidence="1">
    <location>
        <begin position="470"/>
        <end position="486"/>
    </location>
</feature>
<proteinExistence type="predicted"/>
<reference evidence="2" key="2">
    <citation type="submission" date="2021-01" db="UniProtKB">
        <authorList>
            <consortium name="EnsemblMetazoa"/>
        </authorList>
    </citation>
    <scope>IDENTIFICATION</scope>
</reference>
<name>A0A7M7NJX8_STRPU</name>
<reference evidence="3" key="1">
    <citation type="submission" date="2015-02" db="EMBL/GenBank/DDBJ databases">
        <title>Genome sequencing for Strongylocentrotus purpuratus.</title>
        <authorList>
            <person name="Murali S."/>
            <person name="Liu Y."/>
            <person name="Vee V."/>
            <person name="English A."/>
            <person name="Wang M."/>
            <person name="Skinner E."/>
            <person name="Han Y."/>
            <person name="Muzny D.M."/>
            <person name="Worley K.C."/>
            <person name="Gibbs R.A."/>
        </authorList>
    </citation>
    <scope>NUCLEOTIDE SEQUENCE</scope>
</reference>
<dbReference type="InterPro" id="IPR027267">
    <property type="entry name" value="AH/BAR_dom_sf"/>
</dbReference>
<evidence type="ECO:0000313" key="3">
    <source>
        <dbReference type="Proteomes" id="UP000007110"/>
    </source>
</evidence>
<dbReference type="OrthoDB" id="5965607at2759"/>
<dbReference type="KEGG" id="spu:755633"/>
<dbReference type="GeneID" id="755633"/>
<evidence type="ECO:0000256" key="1">
    <source>
        <dbReference type="SAM" id="MobiDB-lite"/>
    </source>
</evidence>
<protein>
    <submittedName>
        <fullName evidence="2">Uncharacterized protein</fullName>
    </submittedName>
</protein>
<dbReference type="Proteomes" id="UP000007110">
    <property type="component" value="Unassembled WGS sequence"/>
</dbReference>
<keyword evidence="3" id="KW-1185">Reference proteome</keyword>
<feature type="region of interest" description="Disordered" evidence="1">
    <location>
        <begin position="561"/>
        <end position="580"/>
    </location>
</feature>
<feature type="compositionally biased region" description="Acidic residues" evidence="1">
    <location>
        <begin position="313"/>
        <end position="322"/>
    </location>
</feature>